<organism evidence="1 2">
    <name type="scientific">Mycolicibacterium madagascariense</name>
    <dbReference type="NCBI Taxonomy" id="212765"/>
    <lineage>
        <taxon>Bacteria</taxon>
        <taxon>Bacillati</taxon>
        <taxon>Actinomycetota</taxon>
        <taxon>Actinomycetes</taxon>
        <taxon>Mycobacteriales</taxon>
        <taxon>Mycobacteriaceae</taxon>
        <taxon>Mycolicibacterium</taxon>
    </lineage>
</organism>
<reference evidence="1 2" key="1">
    <citation type="journal article" date="2019" name="Emerg. Microbes Infect.">
        <title>Comprehensive subspecies identification of 175 nontuberculous mycobacteria species based on 7547 genomic profiles.</title>
        <authorList>
            <person name="Matsumoto Y."/>
            <person name="Kinjo T."/>
            <person name="Motooka D."/>
            <person name="Nabeya D."/>
            <person name="Jung N."/>
            <person name="Uechi K."/>
            <person name="Horii T."/>
            <person name="Iida T."/>
            <person name="Fujita J."/>
            <person name="Nakamura S."/>
        </authorList>
    </citation>
    <scope>NUCLEOTIDE SEQUENCE [LARGE SCALE GENOMIC DNA]</scope>
    <source>
        <strain evidence="1 2">JCM 13574</strain>
    </source>
</reference>
<proteinExistence type="predicted"/>
<evidence type="ECO:0000313" key="2">
    <source>
        <dbReference type="Proteomes" id="UP000466517"/>
    </source>
</evidence>
<dbReference type="RefSeq" id="WP_246240225.1">
    <property type="nucleotide sequence ID" value="NZ_AP022610.1"/>
</dbReference>
<keyword evidence="2" id="KW-1185">Reference proteome</keyword>
<gene>
    <name evidence="1" type="ORF">MMAD_04890</name>
</gene>
<accession>A0A7I7X9F4</accession>
<evidence type="ECO:0000313" key="1">
    <source>
        <dbReference type="EMBL" id="BBZ26194.1"/>
    </source>
</evidence>
<dbReference type="KEGG" id="mmag:MMAD_04890"/>
<dbReference type="AlphaFoldDB" id="A0A7I7X9F4"/>
<dbReference type="EMBL" id="AP022610">
    <property type="protein sequence ID" value="BBZ26194.1"/>
    <property type="molecule type" value="Genomic_DNA"/>
</dbReference>
<dbReference type="Proteomes" id="UP000466517">
    <property type="component" value="Chromosome"/>
</dbReference>
<name>A0A7I7X9F4_9MYCO</name>
<sequence>MTQAFVDELTQLVGAAGMPAVRPIVDRLRWPVRVAVTGRPGVGRDCVAAALRRRGWATATPAAGEVLVLVIAETVTGEDRAALAAARGPALVVLTKADLAGPDDPLATATRWAGDAQRLTGVPTVPLVGLLAALDHPLDDELVDALRVFVTAPPDLTSVDAFVARPHVVAAVLRERLLLRLDRFGVAHAVRALSDGVDAGDLGARLAAASGIDGVLVALDAVAAPVRYLRLRAAVRELRCLAVESGDDELLALRAADATAMAVMTAAVDVLEAAGLSVDRGDTASAHLARAVRWRRYGRGPVAAVHGQCSADVVRGSLRLLADAREPSA</sequence>
<protein>
    <submittedName>
        <fullName evidence="1">Uncharacterized protein</fullName>
    </submittedName>
</protein>